<reference evidence="1" key="2">
    <citation type="journal article" date="2014" name="ISME J.">
        <title>Microbial stratification in low pH oxic and suboxic macroscopic growths along an acid mine drainage.</title>
        <authorList>
            <person name="Mendez-Garcia C."/>
            <person name="Mesa V."/>
            <person name="Sprenger R.R."/>
            <person name="Richter M."/>
            <person name="Diez M.S."/>
            <person name="Solano J."/>
            <person name="Bargiela R."/>
            <person name="Golyshina O.V."/>
            <person name="Manteca A."/>
            <person name="Ramos J.L."/>
            <person name="Gallego J.R."/>
            <person name="Llorente I."/>
            <person name="Martins Dos Santos V.A."/>
            <person name="Jensen O.N."/>
            <person name="Pelaez A.I."/>
            <person name="Sanchez J."/>
            <person name="Ferrer M."/>
        </authorList>
    </citation>
    <scope>NUCLEOTIDE SEQUENCE</scope>
</reference>
<dbReference type="InterPro" id="IPR001501">
    <property type="entry name" value="Ni-dep_hyd_lsu"/>
</dbReference>
<organism evidence="1">
    <name type="scientific">mine drainage metagenome</name>
    <dbReference type="NCBI Taxonomy" id="410659"/>
    <lineage>
        <taxon>unclassified sequences</taxon>
        <taxon>metagenomes</taxon>
        <taxon>ecological metagenomes</taxon>
    </lineage>
</organism>
<name>T1BEJ8_9ZZZZ</name>
<evidence type="ECO:0000313" key="1">
    <source>
        <dbReference type="EMBL" id="EQD68252.1"/>
    </source>
</evidence>
<dbReference type="AlphaFoldDB" id="T1BEJ8"/>
<comment type="caution">
    <text evidence="1">The sequence shown here is derived from an EMBL/GenBank/DDBJ whole genome shotgun (WGS) entry which is preliminary data.</text>
</comment>
<accession>T1BEJ8</accession>
<gene>
    <name evidence="1" type="ORF">B1B_05633</name>
</gene>
<dbReference type="InterPro" id="IPR029014">
    <property type="entry name" value="NiFe-Hase_large"/>
</dbReference>
<dbReference type="EMBL" id="AUZY01003576">
    <property type="protein sequence ID" value="EQD68252.1"/>
    <property type="molecule type" value="Genomic_DNA"/>
</dbReference>
<protein>
    <submittedName>
        <fullName evidence="1">Nickel-dependent hydrogenase, large subunit</fullName>
        <ecNumber evidence="1">1.12.-.-</ecNumber>
    </submittedName>
</protein>
<reference evidence="1" key="1">
    <citation type="submission" date="2013-08" db="EMBL/GenBank/DDBJ databases">
        <authorList>
            <person name="Mendez C."/>
            <person name="Richter M."/>
            <person name="Ferrer M."/>
            <person name="Sanchez J."/>
        </authorList>
    </citation>
    <scope>NUCLEOTIDE SEQUENCE</scope>
</reference>
<dbReference type="PANTHER" id="PTHR43600">
    <property type="entry name" value="COENZYME F420 HYDROGENASE, SUBUNIT ALPHA"/>
    <property type="match status" value="1"/>
</dbReference>
<keyword evidence="1" id="KW-0560">Oxidoreductase</keyword>
<dbReference type="Gene3D" id="1.10.645.10">
    <property type="entry name" value="Cytochrome-c3 Hydrogenase, chain B"/>
    <property type="match status" value="1"/>
</dbReference>
<proteinExistence type="predicted"/>
<dbReference type="GO" id="GO:0016491">
    <property type="term" value="F:oxidoreductase activity"/>
    <property type="evidence" value="ECO:0007669"/>
    <property type="project" value="UniProtKB-KW"/>
</dbReference>
<feature type="non-terminal residue" evidence="1">
    <location>
        <position position="1"/>
    </location>
</feature>
<sequence>TLTARICGICPVAYQMSSCHALERALGMRVDGPIRDLRRLLYCGEWIESHVLHIYLLHAPDFLGYPDAIHLARDRPEVVKRGLRLKQVGNRLMELLGGREIHPINVRIGGFYRAPSREELLAFRPQIVEALDLAEATTRFAAGLPFPDREEEYDFVSLRHPDEYPMNDGEVVSSSGLRLPVDRYESEFEEHQVPYSTALHSVRRGGGPYLVGPLARFALNQDRLTPRARALAREAGLLGPVRNPYRSIVVRSIEVVLALEEALRIVDGYRPPERPFDEPPTLPDTAVGAAITEAPRGMLYHRYRLGAGGRIEDAKIVAPTSQNQGRIELDVRHVVERSRSLDDAALGDACEKAIRNHDPCISCATHFLRLDVLRRPGP</sequence>
<dbReference type="GO" id="GO:0016151">
    <property type="term" value="F:nickel cation binding"/>
    <property type="evidence" value="ECO:0007669"/>
    <property type="project" value="InterPro"/>
</dbReference>
<dbReference type="Pfam" id="PF00374">
    <property type="entry name" value="NiFeSe_Hases"/>
    <property type="match status" value="2"/>
</dbReference>
<dbReference type="PANTHER" id="PTHR43600:SF4">
    <property type="entry name" value="CYTOSOLIC NIFE-HYDROGENASE, ALPHA SUBUNIT"/>
    <property type="match status" value="1"/>
</dbReference>
<dbReference type="SUPFAM" id="SSF56762">
    <property type="entry name" value="HydB/Nqo4-like"/>
    <property type="match status" value="1"/>
</dbReference>
<dbReference type="EC" id="1.12.-.-" evidence="1"/>